<protein>
    <recommendedName>
        <fullName evidence="3">Cell surface protein</fullName>
    </recommendedName>
</protein>
<sequence>MKTNTENHKKLSAFAASAVFALSMASGMQAPAMADSEGNSV</sequence>
<name>A0ABT7FSZ3_9CORY</name>
<proteinExistence type="predicted"/>
<reference evidence="1 2" key="1">
    <citation type="submission" date="2023-05" db="EMBL/GenBank/DDBJ databases">
        <title>Metabolic capabilities are highly conserved among human nasal-associated Corynebacterium species in pangenomic analyses.</title>
        <authorList>
            <person name="Tran T.H."/>
            <person name="Roberts A.Q."/>
            <person name="Escapa I.F."/>
            <person name="Gao W."/>
            <person name="Conlan S."/>
            <person name="Kong H."/>
            <person name="Segre J.A."/>
            <person name="Kelly M.S."/>
            <person name="Lemon K.P."/>
        </authorList>
    </citation>
    <scope>NUCLEOTIDE SEQUENCE [LARGE SCALE GENOMIC DNA]</scope>
    <source>
        <strain evidence="1 2">KPL3802</strain>
    </source>
</reference>
<evidence type="ECO:0000313" key="2">
    <source>
        <dbReference type="Proteomes" id="UP001239414"/>
    </source>
</evidence>
<dbReference type="Proteomes" id="UP001239414">
    <property type="component" value="Unassembled WGS sequence"/>
</dbReference>
<keyword evidence="2" id="KW-1185">Reference proteome</keyword>
<evidence type="ECO:0000313" key="1">
    <source>
        <dbReference type="EMBL" id="MDK4248731.1"/>
    </source>
</evidence>
<accession>A0ABT7FSZ3</accession>
<dbReference type="RefSeq" id="WP_284612904.1">
    <property type="nucleotide sequence ID" value="NZ_JASNUO010000021.1"/>
</dbReference>
<comment type="caution">
    <text evidence="1">The sequence shown here is derived from an EMBL/GenBank/DDBJ whole genome shotgun (WGS) entry which is preliminary data.</text>
</comment>
<evidence type="ECO:0008006" key="3">
    <source>
        <dbReference type="Google" id="ProtNLM"/>
    </source>
</evidence>
<gene>
    <name evidence="1" type="ORF">QPX34_12065</name>
</gene>
<dbReference type="EMBL" id="JASNUO010000021">
    <property type="protein sequence ID" value="MDK4248731.1"/>
    <property type="molecule type" value="Genomic_DNA"/>
</dbReference>
<organism evidence="1 2">
    <name type="scientific">Corynebacterium accolens</name>
    <dbReference type="NCBI Taxonomy" id="38284"/>
    <lineage>
        <taxon>Bacteria</taxon>
        <taxon>Bacillati</taxon>
        <taxon>Actinomycetota</taxon>
        <taxon>Actinomycetes</taxon>
        <taxon>Mycobacteriales</taxon>
        <taxon>Corynebacteriaceae</taxon>
        <taxon>Corynebacterium</taxon>
    </lineage>
</organism>